<evidence type="ECO:0000313" key="1">
    <source>
        <dbReference type="EMBL" id="KAF3485355.1"/>
    </source>
</evidence>
<dbReference type="Proteomes" id="UP000712600">
    <property type="component" value="Unassembled WGS sequence"/>
</dbReference>
<protein>
    <submittedName>
        <fullName evidence="1">Uncharacterized protein</fullName>
    </submittedName>
</protein>
<accession>A0A8S9MN66</accession>
<reference evidence="1" key="1">
    <citation type="submission" date="2019-12" db="EMBL/GenBank/DDBJ databases">
        <title>Genome sequencing and annotation of Brassica cretica.</title>
        <authorList>
            <person name="Studholme D.J."/>
            <person name="Sarris P."/>
        </authorList>
    </citation>
    <scope>NUCLEOTIDE SEQUENCE</scope>
    <source>
        <strain evidence="1">PFS-109/04</strain>
        <tissue evidence="1">Leaf</tissue>
    </source>
</reference>
<gene>
    <name evidence="1" type="ORF">F2Q69_00056374</name>
</gene>
<proteinExistence type="predicted"/>
<comment type="caution">
    <text evidence="1">The sequence shown here is derived from an EMBL/GenBank/DDBJ whole genome shotgun (WGS) entry which is preliminary data.</text>
</comment>
<dbReference type="AlphaFoldDB" id="A0A8S9MN66"/>
<name>A0A8S9MN66_BRACR</name>
<organism evidence="1 2">
    <name type="scientific">Brassica cretica</name>
    <name type="common">Mustard</name>
    <dbReference type="NCBI Taxonomy" id="69181"/>
    <lineage>
        <taxon>Eukaryota</taxon>
        <taxon>Viridiplantae</taxon>
        <taxon>Streptophyta</taxon>
        <taxon>Embryophyta</taxon>
        <taxon>Tracheophyta</taxon>
        <taxon>Spermatophyta</taxon>
        <taxon>Magnoliopsida</taxon>
        <taxon>eudicotyledons</taxon>
        <taxon>Gunneridae</taxon>
        <taxon>Pentapetalae</taxon>
        <taxon>rosids</taxon>
        <taxon>malvids</taxon>
        <taxon>Brassicales</taxon>
        <taxon>Brassicaceae</taxon>
        <taxon>Brassiceae</taxon>
        <taxon>Brassica</taxon>
    </lineage>
</organism>
<sequence>MASIPRERAKFMADRMTKASAIRGDDTCSAIVECCDGETRSSTIQPSHAALVVEFQLGGGAWIGLSQHPFSIF</sequence>
<evidence type="ECO:0000313" key="2">
    <source>
        <dbReference type="Proteomes" id="UP000712600"/>
    </source>
</evidence>
<dbReference type="EMBL" id="QGKX02002183">
    <property type="protein sequence ID" value="KAF3485355.1"/>
    <property type="molecule type" value="Genomic_DNA"/>
</dbReference>